<dbReference type="InterPro" id="IPR046824">
    <property type="entry name" value="Mss51-like_C"/>
</dbReference>
<keyword evidence="3" id="KW-1185">Reference proteome</keyword>
<dbReference type="EMBL" id="JARKIB010000263">
    <property type="protein sequence ID" value="KAJ7718655.1"/>
    <property type="molecule type" value="Genomic_DNA"/>
</dbReference>
<evidence type="ECO:0000313" key="3">
    <source>
        <dbReference type="Proteomes" id="UP001215598"/>
    </source>
</evidence>
<accession>A0AAD7HER9</accession>
<name>A0AAD7HER9_9AGAR</name>
<dbReference type="Pfam" id="PF20179">
    <property type="entry name" value="MSS51_C"/>
    <property type="match status" value="1"/>
</dbReference>
<reference evidence="2" key="1">
    <citation type="submission" date="2023-03" db="EMBL/GenBank/DDBJ databases">
        <title>Massive genome expansion in bonnet fungi (Mycena s.s.) driven by repeated elements and novel gene families across ecological guilds.</title>
        <authorList>
            <consortium name="Lawrence Berkeley National Laboratory"/>
            <person name="Harder C.B."/>
            <person name="Miyauchi S."/>
            <person name="Viragh M."/>
            <person name="Kuo A."/>
            <person name="Thoen E."/>
            <person name="Andreopoulos B."/>
            <person name="Lu D."/>
            <person name="Skrede I."/>
            <person name="Drula E."/>
            <person name="Henrissat B."/>
            <person name="Morin E."/>
            <person name="Kohler A."/>
            <person name="Barry K."/>
            <person name="LaButti K."/>
            <person name="Morin E."/>
            <person name="Salamov A."/>
            <person name="Lipzen A."/>
            <person name="Mereny Z."/>
            <person name="Hegedus B."/>
            <person name="Baldrian P."/>
            <person name="Stursova M."/>
            <person name="Weitz H."/>
            <person name="Taylor A."/>
            <person name="Grigoriev I.V."/>
            <person name="Nagy L.G."/>
            <person name="Martin F."/>
            <person name="Kauserud H."/>
        </authorList>
    </citation>
    <scope>NUCLEOTIDE SEQUENCE</scope>
    <source>
        <strain evidence="2">CBHHK182m</strain>
    </source>
</reference>
<comment type="caution">
    <text evidence="2">The sequence shown here is derived from an EMBL/GenBank/DDBJ whole genome shotgun (WGS) entry which is preliminary data.</text>
</comment>
<protein>
    <recommendedName>
        <fullName evidence="1">Mitochondrial splicing suppressor 51-like C-terminal domain-containing protein</fullName>
    </recommendedName>
</protein>
<evidence type="ECO:0000313" key="2">
    <source>
        <dbReference type="EMBL" id="KAJ7718655.1"/>
    </source>
</evidence>
<dbReference type="PANTHER" id="PTHR28069">
    <property type="entry name" value="GH20023P"/>
    <property type="match status" value="1"/>
</dbReference>
<sequence>MICFEKVKYCQRALRRELYREEQRLVVYEPRCLLCGTLANDPSPTARTLIPCASCRLSFACEDHWNFVHVDHTQSPCEGGYDGLSQCILNQELLEDDQWHSKMRSTLAQSLPLYSPMTSSYRWIPPRTGNAWISVQKLTWTETFQLQLESEFPAARGAEFNVWMRRFSEILSMPMTVLYGLELLNTTLDWVKKHTLVIHVHFKALYNVICFETLLHRLPDVKRVKVLCTLLESELGKYNLHGGFPLVCCSDCESRGRTRYDEYYDVHYEDLPAKLGARYTVPDLAIAFNSGLADSFSKQDWKRTIAFLVSRNIPSLFTAYAQTDVVEVNTLLTEAGASSVLNLGPCRNPWGSMLGIRDVERPNGFYAENMWLAGVFNRR</sequence>
<gene>
    <name evidence="2" type="ORF">B0H16DRAFT_1337352</name>
</gene>
<organism evidence="2 3">
    <name type="scientific">Mycena metata</name>
    <dbReference type="NCBI Taxonomy" id="1033252"/>
    <lineage>
        <taxon>Eukaryota</taxon>
        <taxon>Fungi</taxon>
        <taxon>Dikarya</taxon>
        <taxon>Basidiomycota</taxon>
        <taxon>Agaricomycotina</taxon>
        <taxon>Agaricomycetes</taxon>
        <taxon>Agaricomycetidae</taxon>
        <taxon>Agaricales</taxon>
        <taxon>Marasmiineae</taxon>
        <taxon>Mycenaceae</taxon>
        <taxon>Mycena</taxon>
    </lineage>
</organism>
<evidence type="ECO:0000259" key="1">
    <source>
        <dbReference type="Pfam" id="PF20179"/>
    </source>
</evidence>
<proteinExistence type="predicted"/>
<feature type="domain" description="Mitochondrial splicing suppressor 51-like C-terminal" evidence="1">
    <location>
        <begin position="174"/>
        <end position="355"/>
    </location>
</feature>
<dbReference type="Proteomes" id="UP001215598">
    <property type="component" value="Unassembled WGS sequence"/>
</dbReference>
<dbReference type="AlphaFoldDB" id="A0AAD7HER9"/>